<dbReference type="Gene3D" id="3.40.630.30">
    <property type="match status" value="1"/>
</dbReference>
<feature type="domain" description="N-acetyltransferase" evidence="1">
    <location>
        <begin position="35"/>
        <end position="195"/>
    </location>
</feature>
<dbReference type="InterPro" id="IPR052742">
    <property type="entry name" value="Mito_N-acetyltransferase"/>
</dbReference>
<dbReference type="GO" id="GO:0016747">
    <property type="term" value="F:acyltransferase activity, transferring groups other than amino-acyl groups"/>
    <property type="evidence" value="ECO:0007669"/>
    <property type="project" value="InterPro"/>
</dbReference>
<dbReference type="EMBL" id="JAQMWT010000063">
    <property type="protein sequence ID" value="KAJ8611797.1"/>
    <property type="molecule type" value="Genomic_DNA"/>
</dbReference>
<gene>
    <name evidence="2" type="ORF">CTAYLR_007735</name>
</gene>
<proteinExistence type="predicted"/>
<dbReference type="InterPro" id="IPR016181">
    <property type="entry name" value="Acyl_CoA_acyltransferase"/>
</dbReference>
<accession>A0AAD7XTD6</accession>
<reference evidence="2" key="1">
    <citation type="submission" date="2023-01" db="EMBL/GenBank/DDBJ databases">
        <title>Metagenome sequencing of chrysophaentin producing Chrysophaeum taylorii.</title>
        <authorList>
            <person name="Davison J."/>
            <person name="Bewley C."/>
        </authorList>
    </citation>
    <scope>NUCLEOTIDE SEQUENCE</scope>
    <source>
        <strain evidence="2">NIES-1699</strain>
    </source>
</reference>
<dbReference type="PANTHER" id="PTHR43138:SF1">
    <property type="entry name" value="N-ACETYLTRANSFERASE ACA1"/>
    <property type="match status" value="1"/>
</dbReference>
<sequence length="196" mass="21755">MSTTAYGGNPGDGQLGVVEAGIRTVHARLRDGTAVEVDTFSSFDIARGMELMNLVIREGKAWPFEEELDEKGYRAYFLTHAAFVVRRNGEKEVLGTFYVKPNFPGRCSHVCNGGFITAPEARGNGVGRLMGTCFLDFARKLGYRAAYFNLVFKSNEASVRLWESLGFSRVAEIPKCARLLDIGDDTAYGYYYDLES</sequence>
<dbReference type="AlphaFoldDB" id="A0AAD7XTD6"/>
<dbReference type="CDD" id="cd04301">
    <property type="entry name" value="NAT_SF"/>
    <property type="match status" value="1"/>
</dbReference>
<name>A0AAD7XTD6_9STRA</name>
<dbReference type="InterPro" id="IPR000182">
    <property type="entry name" value="GNAT_dom"/>
</dbReference>
<comment type="caution">
    <text evidence="2">The sequence shown here is derived from an EMBL/GenBank/DDBJ whole genome shotgun (WGS) entry which is preliminary data.</text>
</comment>
<organism evidence="2 3">
    <name type="scientific">Chrysophaeum taylorii</name>
    <dbReference type="NCBI Taxonomy" id="2483200"/>
    <lineage>
        <taxon>Eukaryota</taxon>
        <taxon>Sar</taxon>
        <taxon>Stramenopiles</taxon>
        <taxon>Ochrophyta</taxon>
        <taxon>Pelagophyceae</taxon>
        <taxon>Pelagomonadales</taxon>
        <taxon>Pelagomonadaceae</taxon>
        <taxon>Chrysophaeum</taxon>
    </lineage>
</organism>
<dbReference type="Proteomes" id="UP001230188">
    <property type="component" value="Unassembled WGS sequence"/>
</dbReference>
<evidence type="ECO:0000259" key="1">
    <source>
        <dbReference type="PROSITE" id="PS51186"/>
    </source>
</evidence>
<keyword evidence="3" id="KW-1185">Reference proteome</keyword>
<evidence type="ECO:0000313" key="2">
    <source>
        <dbReference type="EMBL" id="KAJ8611797.1"/>
    </source>
</evidence>
<evidence type="ECO:0000313" key="3">
    <source>
        <dbReference type="Proteomes" id="UP001230188"/>
    </source>
</evidence>
<dbReference type="Pfam" id="PF00583">
    <property type="entry name" value="Acetyltransf_1"/>
    <property type="match status" value="1"/>
</dbReference>
<dbReference type="GO" id="GO:0005634">
    <property type="term" value="C:nucleus"/>
    <property type="evidence" value="ECO:0007669"/>
    <property type="project" value="TreeGrafter"/>
</dbReference>
<protein>
    <recommendedName>
        <fullName evidence="1">N-acetyltransferase domain-containing protein</fullName>
    </recommendedName>
</protein>
<dbReference type="PROSITE" id="PS51186">
    <property type="entry name" value="GNAT"/>
    <property type="match status" value="1"/>
</dbReference>
<dbReference type="PANTHER" id="PTHR43138">
    <property type="entry name" value="ACETYLTRANSFERASE, GNAT FAMILY"/>
    <property type="match status" value="1"/>
</dbReference>
<dbReference type="SUPFAM" id="SSF55729">
    <property type="entry name" value="Acyl-CoA N-acyltransferases (Nat)"/>
    <property type="match status" value="1"/>
</dbReference>